<dbReference type="GeneID" id="30203207"/>
<dbReference type="Pfam" id="PF00583">
    <property type="entry name" value="Acetyltransf_1"/>
    <property type="match status" value="1"/>
</dbReference>
<dbReference type="SUPFAM" id="SSF55729">
    <property type="entry name" value="Acyl-CoA N-acyltransferases (Nat)"/>
    <property type="match status" value="1"/>
</dbReference>
<dbReference type="InterPro" id="IPR016181">
    <property type="entry name" value="Acyl_CoA_acyltransferase"/>
</dbReference>
<proteinExistence type="predicted"/>
<dbReference type="RefSeq" id="XP_019036978.1">
    <property type="nucleotide sequence ID" value="XM_019185961.1"/>
</dbReference>
<protein>
    <recommendedName>
        <fullName evidence="1">N-acetyltransferase domain-containing protein</fullName>
    </recommendedName>
</protein>
<evidence type="ECO:0000259" key="1">
    <source>
        <dbReference type="PROSITE" id="PS51186"/>
    </source>
</evidence>
<organism evidence="2 3">
    <name type="scientific">Wickerhamomyces anomalus (strain ATCC 58044 / CBS 1984 / NCYC 433 / NRRL Y-366-8)</name>
    <name type="common">Yeast</name>
    <name type="synonym">Hansenula anomala</name>
    <dbReference type="NCBI Taxonomy" id="683960"/>
    <lineage>
        <taxon>Eukaryota</taxon>
        <taxon>Fungi</taxon>
        <taxon>Dikarya</taxon>
        <taxon>Ascomycota</taxon>
        <taxon>Saccharomycotina</taxon>
        <taxon>Saccharomycetes</taxon>
        <taxon>Phaffomycetales</taxon>
        <taxon>Wickerhamomycetaceae</taxon>
        <taxon>Wickerhamomyces</taxon>
    </lineage>
</organism>
<evidence type="ECO:0000313" key="2">
    <source>
        <dbReference type="EMBL" id="ODQ57771.1"/>
    </source>
</evidence>
<dbReference type="PROSITE" id="PS51186">
    <property type="entry name" value="GNAT"/>
    <property type="match status" value="1"/>
</dbReference>
<dbReference type="InterPro" id="IPR052742">
    <property type="entry name" value="Mito_N-acetyltransferase"/>
</dbReference>
<dbReference type="InterPro" id="IPR000182">
    <property type="entry name" value="GNAT_dom"/>
</dbReference>
<dbReference type="GO" id="GO:0016747">
    <property type="term" value="F:acyltransferase activity, transferring groups other than amino-acyl groups"/>
    <property type="evidence" value="ECO:0007669"/>
    <property type="project" value="InterPro"/>
</dbReference>
<dbReference type="AlphaFoldDB" id="A0A1E3NX61"/>
<gene>
    <name evidence="2" type="ORF">WICANDRAFT_85867</name>
</gene>
<keyword evidence="3" id="KW-1185">Reference proteome</keyword>
<reference evidence="2 3" key="1">
    <citation type="journal article" date="2016" name="Proc. Natl. Acad. Sci. U.S.A.">
        <title>Comparative genomics of biotechnologically important yeasts.</title>
        <authorList>
            <person name="Riley R."/>
            <person name="Haridas S."/>
            <person name="Wolfe K.H."/>
            <person name="Lopes M.R."/>
            <person name="Hittinger C.T."/>
            <person name="Goeker M."/>
            <person name="Salamov A.A."/>
            <person name="Wisecaver J.H."/>
            <person name="Long T.M."/>
            <person name="Calvey C.H."/>
            <person name="Aerts A.L."/>
            <person name="Barry K.W."/>
            <person name="Choi C."/>
            <person name="Clum A."/>
            <person name="Coughlan A.Y."/>
            <person name="Deshpande S."/>
            <person name="Douglass A.P."/>
            <person name="Hanson S.J."/>
            <person name="Klenk H.-P."/>
            <person name="LaButti K.M."/>
            <person name="Lapidus A."/>
            <person name="Lindquist E.A."/>
            <person name="Lipzen A.M."/>
            <person name="Meier-Kolthoff J.P."/>
            <person name="Ohm R.A."/>
            <person name="Otillar R.P."/>
            <person name="Pangilinan J.L."/>
            <person name="Peng Y."/>
            <person name="Rokas A."/>
            <person name="Rosa C.A."/>
            <person name="Scheuner C."/>
            <person name="Sibirny A.A."/>
            <person name="Slot J.C."/>
            <person name="Stielow J.B."/>
            <person name="Sun H."/>
            <person name="Kurtzman C.P."/>
            <person name="Blackwell M."/>
            <person name="Grigoriev I.V."/>
            <person name="Jeffries T.W."/>
        </authorList>
    </citation>
    <scope>NUCLEOTIDE SEQUENCE [LARGE SCALE GENOMIC DNA]</scope>
    <source>
        <strain evidence="3">ATCC 58044 / CBS 1984 / NCYC 433 / NRRL Y-366-8</strain>
    </source>
</reference>
<dbReference type="GO" id="GO:0005634">
    <property type="term" value="C:nucleus"/>
    <property type="evidence" value="ECO:0007669"/>
    <property type="project" value="TreeGrafter"/>
</dbReference>
<dbReference type="Proteomes" id="UP000094112">
    <property type="component" value="Unassembled WGS sequence"/>
</dbReference>
<accession>A0A1E3NX61</accession>
<dbReference type="Gene3D" id="3.40.630.30">
    <property type="match status" value="1"/>
</dbReference>
<evidence type="ECO:0000313" key="3">
    <source>
        <dbReference type="Proteomes" id="UP000094112"/>
    </source>
</evidence>
<feature type="domain" description="N-acetyltransferase" evidence="1">
    <location>
        <begin position="53"/>
        <end position="208"/>
    </location>
</feature>
<dbReference type="PANTHER" id="PTHR43138">
    <property type="entry name" value="ACETYLTRANSFERASE, GNAT FAMILY"/>
    <property type="match status" value="1"/>
</dbReference>
<sequence>MAPTSTGPLLRDPLGKITEPVIVELKDGSTGTIYPIYSVDDVPESLLRFMHKEMNDEIERGNTYPIYDIFSQKDFADYWFFSFVAIMIKGENPGLQEDTNWESEFLGTYYVKPNYPGRCSHICNAGFVVNPRIRGQSIGTTLGKNYLNWAPILGYTYSVFNLVFETNVASSKIWDNLGFERIGYVKKAAVLKGYDEPIGVIIYGKDLV</sequence>
<dbReference type="EMBL" id="KV454213">
    <property type="protein sequence ID" value="ODQ57771.1"/>
    <property type="molecule type" value="Genomic_DNA"/>
</dbReference>
<dbReference type="OrthoDB" id="10264707at2759"/>
<name>A0A1E3NX61_WICAA</name>
<dbReference type="STRING" id="683960.A0A1E3NX61"/>
<dbReference type="PANTHER" id="PTHR43138:SF1">
    <property type="entry name" value="N-ACETYLTRANSFERASE ACA1"/>
    <property type="match status" value="1"/>
</dbReference>